<dbReference type="PANTHER" id="PTHR11256">
    <property type="entry name" value="BCL-2 RELATED"/>
    <property type="match status" value="1"/>
</dbReference>
<feature type="transmembrane region" description="Helical" evidence="3">
    <location>
        <begin position="138"/>
        <end position="159"/>
    </location>
</feature>
<comment type="caution">
    <text evidence="5">The sequence shown here is derived from an EMBL/GenBank/DDBJ whole genome shotgun (WGS) entry which is preliminary data.</text>
</comment>
<dbReference type="OrthoDB" id="8856583at2759"/>
<evidence type="ECO:0000259" key="4">
    <source>
        <dbReference type="SMART" id="SM00337"/>
    </source>
</evidence>
<evidence type="ECO:0000256" key="2">
    <source>
        <dbReference type="ARBA" id="ARBA00022703"/>
    </source>
</evidence>
<dbReference type="InterPro" id="IPR026298">
    <property type="entry name" value="Bcl-2_fam"/>
</dbReference>
<feature type="domain" description="Bcl-2 Bcl-2 homology region 1-3" evidence="4">
    <location>
        <begin position="189"/>
        <end position="279"/>
    </location>
</feature>
<dbReference type="SUPFAM" id="SSF56854">
    <property type="entry name" value="Bcl-2 inhibitors of programmed cell death"/>
    <property type="match status" value="2"/>
</dbReference>
<proteinExistence type="inferred from homology"/>
<dbReference type="GO" id="GO:0008630">
    <property type="term" value="P:intrinsic apoptotic signaling pathway in response to DNA damage"/>
    <property type="evidence" value="ECO:0007669"/>
    <property type="project" value="TreeGrafter"/>
</dbReference>
<name>A0A553R9V7_9TELE</name>
<sequence>MANDQIGEILIITTVKREVMSVAAESNAAVPDLLEAQEVRNSQDQMLIQQLAETIRAIGDKLDQNQGFNDMIDGLVKVADRSSFGKLVDKVFTDDQINWGRIIVLFYSIGRLSAKIHCIPALVCSPFDQFSSASLRNYLPYVGIGFAFTSGLLCMTNYLQKAGMRASLPAEEPMSEEQEQVLNKAAGYIRDIGDALDKEAKFNDMVDGFARLANMQSFQCLGDKVFHDGISWGKIVIFICVVGKSFAKILADYIQGVVSWTLDYLRNNLLNWISNSGGWISSLPSLTGFSFERDFGGSTALLLSTPVLAFFGGVLLGSFIVWGLNRRS</sequence>
<dbReference type="InterPro" id="IPR036834">
    <property type="entry name" value="Bcl-2-like_sf"/>
</dbReference>
<dbReference type="AlphaFoldDB" id="A0A553R9V7"/>
<protein>
    <recommendedName>
        <fullName evidence="4">Bcl-2 Bcl-2 homology region 1-3 domain-containing protein</fullName>
    </recommendedName>
</protein>
<evidence type="ECO:0000256" key="1">
    <source>
        <dbReference type="ARBA" id="ARBA00009458"/>
    </source>
</evidence>
<dbReference type="GO" id="GO:0001836">
    <property type="term" value="P:release of cytochrome c from mitochondria"/>
    <property type="evidence" value="ECO:0007669"/>
    <property type="project" value="TreeGrafter"/>
</dbReference>
<dbReference type="STRING" id="623744.A0A553R9V7"/>
<dbReference type="PROSITE" id="PS50062">
    <property type="entry name" value="BCL2_FAMILY"/>
    <property type="match status" value="2"/>
</dbReference>
<dbReference type="InterPro" id="IPR002475">
    <property type="entry name" value="Bcl2-like"/>
</dbReference>
<dbReference type="GO" id="GO:0097192">
    <property type="term" value="P:extrinsic apoptotic signaling pathway in absence of ligand"/>
    <property type="evidence" value="ECO:0007669"/>
    <property type="project" value="TreeGrafter"/>
</dbReference>
<dbReference type="GO" id="GO:0015267">
    <property type="term" value="F:channel activity"/>
    <property type="evidence" value="ECO:0007669"/>
    <property type="project" value="TreeGrafter"/>
</dbReference>
<accession>A0A553R9V7</accession>
<dbReference type="Gene3D" id="1.10.437.10">
    <property type="entry name" value="Blc2-like"/>
    <property type="match status" value="2"/>
</dbReference>
<keyword evidence="6" id="KW-1185">Reference proteome</keyword>
<feature type="transmembrane region" description="Helical" evidence="3">
    <location>
        <begin position="300"/>
        <end position="324"/>
    </location>
</feature>
<keyword evidence="3" id="KW-1133">Transmembrane helix</keyword>
<dbReference type="GO" id="GO:0051400">
    <property type="term" value="F:BH domain binding"/>
    <property type="evidence" value="ECO:0007669"/>
    <property type="project" value="TreeGrafter"/>
</dbReference>
<dbReference type="EMBL" id="SRMA01025122">
    <property type="protein sequence ID" value="TRY98969.1"/>
    <property type="molecule type" value="Genomic_DNA"/>
</dbReference>
<comment type="similarity">
    <text evidence="1">Belongs to the Bcl-2 family.</text>
</comment>
<gene>
    <name evidence="5" type="ORF">DNTS_001236</name>
</gene>
<dbReference type="PRINTS" id="PR01862">
    <property type="entry name" value="BCL2FAMILY"/>
</dbReference>
<reference evidence="5 6" key="1">
    <citation type="journal article" date="2019" name="Sci. Data">
        <title>Hybrid genome assembly and annotation of Danionella translucida.</title>
        <authorList>
            <person name="Kadobianskyi M."/>
            <person name="Schulze L."/>
            <person name="Schuelke M."/>
            <person name="Judkewitz B."/>
        </authorList>
    </citation>
    <scope>NUCLEOTIDE SEQUENCE [LARGE SCALE GENOMIC DNA]</scope>
    <source>
        <strain evidence="5 6">Bolton</strain>
    </source>
</reference>
<evidence type="ECO:0000313" key="6">
    <source>
        <dbReference type="Proteomes" id="UP000316079"/>
    </source>
</evidence>
<keyword evidence="3" id="KW-0472">Membrane</keyword>
<dbReference type="GO" id="GO:0042981">
    <property type="term" value="P:regulation of apoptotic process"/>
    <property type="evidence" value="ECO:0007669"/>
    <property type="project" value="InterPro"/>
</dbReference>
<dbReference type="GO" id="GO:0005741">
    <property type="term" value="C:mitochondrial outer membrane"/>
    <property type="evidence" value="ECO:0007669"/>
    <property type="project" value="TreeGrafter"/>
</dbReference>
<keyword evidence="3" id="KW-0812">Transmembrane</keyword>
<keyword evidence="2" id="KW-0053">Apoptosis</keyword>
<dbReference type="PANTHER" id="PTHR11256:SF42">
    <property type="entry name" value="APOPTOSIS REGULATOR BAX"/>
    <property type="match status" value="1"/>
</dbReference>
<dbReference type="SMART" id="SM00337">
    <property type="entry name" value="BCL"/>
    <property type="match status" value="1"/>
</dbReference>
<organism evidence="5 6">
    <name type="scientific">Danionella cerebrum</name>
    <dbReference type="NCBI Taxonomy" id="2873325"/>
    <lineage>
        <taxon>Eukaryota</taxon>
        <taxon>Metazoa</taxon>
        <taxon>Chordata</taxon>
        <taxon>Craniata</taxon>
        <taxon>Vertebrata</taxon>
        <taxon>Euteleostomi</taxon>
        <taxon>Actinopterygii</taxon>
        <taxon>Neopterygii</taxon>
        <taxon>Teleostei</taxon>
        <taxon>Ostariophysi</taxon>
        <taxon>Cypriniformes</taxon>
        <taxon>Danionidae</taxon>
        <taxon>Danioninae</taxon>
        <taxon>Danionella</taxon>
    </lineage>
</organism>
<evidence type="ECO:0000313" key="5">
    <source>
        <dbReference type="EMBL" id="TRY98969.1"/>
    </source>
</evidence>
<evidence type="ECO:0000256" key="3">
    <source>
        <dbReference type="SAM" id="Phobius"/>
    </source>
</evidence>
<dbReference type="GO" id="GO:0008053">
    <property type="term" value="P:mitochondrial fusion"/>
    <property type="evidence" value="ECO:0007669"/>
    <property type="project" value="TreeGrafter"/>
</dbReference>
<dbReference type="Pfam" id="PF00452">
    <property type="entry name" value="Bcl-2"/>
    <property type="match status" value="2"/>
</dbReference>
<dbReference type="Proteomes" id="UP000316079">
    <property type="component" value="Unassembled WGS sequence"/>
</dbReference>
<dbReference type="InterPro" id="IPR046371">
    <property type="entry name" value="Bcl-2_BH1-3"/>
</dbReference>